<keyword evidence="3 4" id="KW-0012">Acyltransferase</keyword>
<keyword evidence="2 4" id="KW-0808">Transferase</keyword>
<evidence type="ECO:0000256" key="2">
    <source>
        <dbReference type="ARBA" id="ARBA00022679"/>
    </source>
</evidence>
<accession>A0ABT3P7B6</accession>
<organism evidence="5 6">
    <name type="scientific">Alteromonas aquimaris</name>
    <dbReference type="NCBI Taxonomy" id="2998417"/>
    <lineage>
        <taxon>Bacteria</taxon>
        <taxon>Pseudomonadati</taxon>
        <taxon>Pseudomonadota</taxon>
        <taxon>Gammaproteobacteria</taxon>
        <taxon>Alteromonadales</taxon>
        <taxon>Alteromonadaceae</taxon>
        <taxon>Alteromonas/Salinimonas group</taxon>
        <taxon>Alteromonas</taxon>
    </lineage>
</organism>
<sequence length="247" mass="27896">MIEIPYLHPKSPFPEVSTALDEPNGLLAFGGGLDVSRLFTAYSQGIFPWFSEEEPILWWSPDPRAIIYLNEFHISRSLRKLANKKRYQVTLNRNFKAVIAKCAEIPRHLPGSTELSGTWITEDMVTAYRALHESGLAHSVEVWDEDQLVGGLYGVGIGKVFCGESMFHTRTDSSKLALMALVKHMQKFEMAFIDCQLPTPHLKSLGAKTVQRDQFIHSLHKNNATVDEEGYLLDAYCDAWKAQEITP</sequence>
<dbReference type="Pfam" id="PF03588">
    <property type="entry name" value="Leu_Phe_trans"/>
    <property type="match status" value="1"/>
</dbReference>
<comment type="catalytic activity">
    <reaction evidence="4">
        <text>L-phenylalanyl-tRNA(Phe) + an N-terminal L-alpha-aminoacyl-[protein] = an N-terminal L-phenylalanyl-L-alpha-aminoacyl-[protein] + tRNA(Phe)</text>
        <dbReference type="Rhea" id="RHEA:43632"/>
        <dbReference type="Rhea" id="RHEA-COMP:9668"/>
        <dbReference type="Rhea" id="RHEA-COMP:9699"/>
        <dbReference type="Rhea" id="RHEA-COMP:10636"/>
        <dbReference type="Rhea" id="RHEA-COMP:10637"/>
        <dbReference type="ChEBI" id="CHEBI:78442"/>
        <dbReference type="ChEBI" id="CHEBI:78531"/>
        <dbReference type="ChEBI" id="CHEBI:78597"/>
        <dbReference type="ChEBI" id="CHEBI:83561"/>
        <dbReference type="EC" id="2.3.2.6"/>
    </reaction>
</comment>
<keyword evidence="6" id="KW-1185">Reference proteome</keyword>
<comment type="subcellular location">
    <subcellularLocation>
        <location evidence="4">Cytoplasm</location>
    </subcellularLocation>
</comment>
<keyword evidence="1 4" id="KW-0963">Cytoplasm</keyword>
<proteinExistence type="inferred from homology"/>
<dbReference type="RefSeq" id="WP_265617413.1">
    <property type="nucleotide sequence ID" value="NZ_JAPFRD010000010.1"/>
</dbReference>
<comment type="catalytic activity">
    <reaction evidence="4">
        <text>N-terminal L-lysyl-[protein] + L-leucyl-tRNA(Leu) = N-terminal L-leucyl-L-lysyl-[protein] + tRNA(Leu) + H(+)</text>
        <dbReference type="Rhea" id="RHEA:12340"/>
        <dbReference type="Rhea" id="RHEA-COMP:9613"/>
        <dbReference type="Rhea" id="RHEA-COMP:9622"/>
        <dbReference type="Rhea" id="RHEA-COMP:12670"/>
        <dbReference type="Rhea" id="RHEA-COMP:12671"/>
        <dbReference type="ChEBI" id="CHEBI:15378"/>
        <dbReference type="ChEBI" id="CHEBI:65249"/>
        <dbReference type="ChEBI" id="CHEBI:78442"/>
        <dbReference type="ChEBI" id="CHEBI:78494"/>
        <dbReference type="ChEBI" id="CHEBI:133043"/>
        <dbReference type="EC" id="2.3.2.6"/>
    </reaction>
</comment>
<dbReference type="EC" id="2.3.2.6" evidence="4"/>
<evidence type="ECO:0000256" key="3">
    <source>
        <dbReference type="ARBA" id="ARBA00023315"/>
    </source>
</evidence>
<evidence type="ECO:0000313" key="5">
    <source>
        <dbReference type="EMBL" id="MCW8108662.1"/>
    </source>
</evidence>
<comment type="catalytic activity">
    <reaction evidence="4">
        <text>N-terminal L-arginyl-[protein] + L-leucyl-tRNA(Leu) = N-terminal L-leucyl-L-arginyl-[protein] + tRNA(Leu) + H(+)</text>
        <dbReference type="Rhea" id="RHEA:50416"/>
        <dbReference type="Rhea" id="RHEA-COMP:9613"/>
        <dbReference type="Rhea" id="RHEA-COMP:9622"/>
        <dbReference type="Rhea" id="RHEA-COMP:12672"/>
        <dbReference type="Rhea" id="RHEA-COMP:12673"/>
        <dbReference type="ChEBI" id="CHEBI:15378"/>
        <dbReference type="ChEBI" id="CHEBI:64719"/>
        <dbReference type="ChEBI" id="CHEBI:78442"/>
        <dbReference type="ChEBI" id="CHEBI:78494"/>
        <dbReference type="ChEBI" id="CHEBI:133044"/>
        <dbReference type="EC" id="2.3.2.6"/>
    </reaction>
</comment>
<dbReference type="InterPro" id="IPR042203">
    <property type="entry name" value="Leu/Phe-tRNA_Trfase_C"/>
</dbReference>
<dbReference type="SUPFAM" id="SSF55729">
    <property type="entry name" value="Acyl-CoA N-acyltransferases (Nat)"/>
    <property type="match status" value="1"/>
</dbReference>
<dbReference type="Gene3D" id="3.30.70.3550">
    <property type="entry name" value="Leucyl/phenylalanyl-tRNA-protein transferase, N-terminal domain"/>
    <property type="match status" value="1"/>
</dbReference>
<dbReference type="PANTHER" id="PTHR30098:SF2">
    <property type="entry name" value="LEUCYL_PHENYLALANYL-TRNA--PROTEIN TRANSFERASE"/>
    <property type="match status" value="1"/>
</dbReference>
<protein>
    <recommendedName>
        <fullName evidence="4">Leucyl/phenylalanyl-tRNA--protein transferase</fullName>
        <ecNumber evidence="4">2.3.2.6</ecNumber>
    </recommendedName>
    <alternativeName>
        <fullName evidence="4">L/F-transferase</fullName>
    </alternativeName>
    <alternativeName>
        <fullName evidence="4">Leucyltransferase</fullName>
    </alternativeName>
    <alternativeName>
        <fullName evidence="4">Phenyalanyltransferase</fullName>
    </alternativeName>
</protein>
<evidence type="ECO:0000256" key="1">
    <source>
        <dbReference type="ARBA" id="ARBA00022490"/>
    </source>
</evidence>
<name>A0ABT3P7B6_9ALTE</name>
<dbReference type="EMBL" id="JAPFRD010000010">
    <property type="protein sequence ID" value="MCW8108662.1"/>
    <property type="molecule type" value="Genomic_DNA"/>
</dbReference>
<dbReference type="GO" id="GO:0008914">
    <property type="term" value="F:leucyl-tRNA--protein transferase activity"/>
    <property type="evidence" value="ECO:0007669"/>
    <property type="project" value="UniProtKB-EC"/>
</dbReference>
<dbReference type="InterPro" id="IPR042221">
    <property type="entry name" value="Leu/Phe-tRNA_Trfase_N"/>
</dbReference>
<gene>
    <name evidence="4 5" type="primary">aat</name>
    <name evidence="5" type="ORF">OPS25_09155</name>
</gene>
<comment type="caution">
    <text evidence="5">The sequence shown here is derived from an EMBL/GenBank/DDBJ whole genome shotgun (WGS) entry which is preliminary data.</text>
</comment>
<dbReference type="PANTHER" id="PTHR30098">
    <property type="entry name" value="LEUCYL/PHENYLALANYL-TRNA--PROTEIN TRANSFERASE"/>
    <property type="match status" value="1"/>
</dbReference>
<dbReference type="InterPro" id="IPR004616">
    <property type="entry name" value="Leu/Phe-tRNA_Trfase"/>
</dbReference>
<evidence type="ECO:0000256" key="4">
    <source>
        <dbReference type="HAMAP-Rule" id="MF_00688"/>
    </source>
</evidence>
<dbReference type="HAMAP" id="MF_00688">
    <property type="entry name" value="Leu_Phe_trans"/>
    <property type="match status" value="1"/>
</dbReference>
<comment type="similarity">
    <text evidence="4">Belongs to the L/F-transferase family.</text>
</comment>
<comment type="function">
    <text evidence="4">Functions in the N-end rule pathway of protein degradation where it conjugates Leu, Phe and, less efficiently, Met from aminoacyl-tRNAs to the N-termini of proteins containing an N-terminal arginine or lysine.</text>
</comment>
<reference evidence="5" key="1">
    <citation type="submission" date="2022-11" db="EMBL/GenBank/DDBJ databases">
        <title>Alteromonas sp. nov., isolated from sea water of the Qingdao.</title>
        <authorList>
            <person name="Wang Q."/>
        </authorList>
    </citation>
    <scope>NUCLEOTIDE SEQUENCE</scope>
    <source>
        <strain evidence="5">ASW11-7</strain>
    </source>
</reference>
<dbReference type="Proteomes" id="UP001142810">
    <property type="component" value="Unassembled WGS sequence"/>
</dbReference>
<evidence type="ECO:0000313" key="6">
    <source>
        <dbReference type="Proteomes" id="UP001142810"/>
    </source>
</evidence>
<dbReference type="InterPro" id="IPR016181">
    <property type="entry name" value="Acyl_CoA_acyltransferase"/>
</dbReference>
<dbReference type="Gene3D" id="3.40.630.70">
    <property type="entry name" value="Leucyl/phenylalanyl-tRNA-protein transferase, C-terminal domain"/>
    <property type="match status" value="1"/>
</dbReference>
<dbReference type="NCBIfam" id="TIGR00667">
    <property type="entry name" value="aat"/>
    <property type="match status" value="1"/>
</dbReference>